<dbReference type="AlphaFoldDB" id="A0AAW2JT40"/>
<dbReference type="GO" id="GO:0050821">
    <property type="term" value="P:protein stabilization"/>
    <property type="evidence" value="ECO:0007669"/>
    <property type="project" value="TreeGrafter"/>
</dbReference>
<dbReference type="Pfam" id="PF05180">
    <property type="entry name" value="zf-DNL"/>
    <property type="match status" value="1"/>
</dbReference>
<evidence type="ECO:0000259" key="2">
    <source>
        <dbReference type="PROSITE" id="PS51501"/>
    </source>
</evidence>
<keyword evidence="1" id="KW-0862">Zinc</keyword>
<dbReference type="GO" id="GO:0008270">
    <property type="term" value="F:zinc ion binding"/>
    <property type="evidence" value="ECO:0007669"/>
    <property type="project" value="UniProtKB-KW"/>
</dbReference>
<proteinExistence type="predicted"/>
<dbReference type="GO" id="GO:0051087">
    <property type="term" value="F:protein-folding chaperone binding"/>
    <property type="evidence" value="ECO:0007669"/>
    <property type="project" value="TreeGrafter"/>
</dbReference>
<keyword evidence="1" id="KW-0863">Zinc-finger</keyword>
<gene>
    <name evidence="3" type="ORF">Sradi_6730400</name>
</gene>
<accession>A0AAW2JT40</accession>
<protein>
    <recommendedName>
        <fullName evidence="2">DNL-type domain-containing protein</fullName>
    </recommendedName>
</protein>
<keyword evidence="1" id="KW-0479">Metal-binding</keyword>
<evidence type="ECO:0000256" key="1">
    <source>
        <dbReference type="PROSITE-ProRule" id="PRU00834"/>
    </source>
</evidence>
<comment type="caution">
    <text evidence="3">The sequence shown here is derived from an EMBL/GenBank/DDBJ whole genome shotgun (WGS) entry which is preliminary data.</text>
</comment>
<dbReference type="PROSITE" id="PS51501">
    <property type="entry name" value="ZF_DNL"/>
    <property type="match status" value="1"/>
</dbReference>
<dbReference type="EMBL" id="JACGWJ010000032">
    <property type="protein sequence ID" value="KAL0296783.1"/>
    <property type="molecule type" value="Genomic_DNA"/>
</dbReference>
<dbReference type="GO" id="GO:0006457">
    <property type="term" value="P:protein folding"/>
    <property type="evidence" value="ECO:0007669"/>
    <property type="project" value="TreeGrafter"/>
</dbReference>
<sequence>MAAANSCKILGFHASLCSTRSAHIETKPPTSYIPCSQFFRANLVSSSKAFTLPRLRISHRRNKALEQCYRVPRVSCLLEDSYEEYQETEQSVSKNSQQEAAIDLKLPRRSLLVTFTCGACGVRSQRLINRLAYERGLVYVQCSGCSKYHKLVDNLGLVIEYNFQEEIDLDASDAIDGVGAGTGAALGGGTGAGTTGAGAGAFVAGAGAGGGCCVGVGDACGGGTAGGRAGDETGGCGGGNAGGWAGLATGGLGGGCGGAMVGLEAGGPLGDGEVVGVATGTGTVTVGGDVVGGGVVDGGGVVGGGTVDGVLEGEAAGAWALMVIDKMQKQERQAHTNAAISEMVGVDYNLHLYLYI</sequence>
<organism evidence="3">
    <name type="scientific">Sesamum radiatum</name>
    <name type="common">Black benniseed</name>
    <dbReference type="NCBI Taxonomy" id="300843"/>
    <lineage>
        <taxon>Eukaryota</taxon>
        <taxon>Viridiplantae</taxon>
        <taxon>Streptophyta</taxon>
        <taxon>Embryophyta</taxon>
        <taxon>Tracheophyta</taxon>
        <taxon>Spermatophyta</taxon>
        <taxon>Magnoliopsida</taxon>
        <taxon>eudicotyledons</taxon>
        <taxon>Gunneridae</taxon>
        <taxon>Pentapetalae</taxon>
        <taxon>asterids</taxon>
        <taxon>lamiids</taxon>
        <taxon>Lamiales</taxon>
        <taxon>Pedaliaceae</taxon>
        <taxon>Sesamum</taxon>
    </lineage>
</organism>
<reference evidence="3" key="1">
    <citation type="submission" date="2020-06" db="EMBL/GenBank/DDBJ databases">
        <authorList>
            <person name="Li T."/>
            <person name="Hu X."/>
            <person name="Zhang T."/>
            <person name="Song X."/>
            <person name="Zhang H."/>
            <person name="Dai N."/>
            <person name="Sheng W."/>
            <person name="Hou X."/>
            <person name="Wei L."/>
        </authorList>
    </citation>
    <scope>NUCLEOTIDE SEQUENCE</scope>
    <source>
        <strain evidence="3">G02</strain>
        <tissue evidence="3">Leaf</tissue>
    </source>
</reference>
<dbReference type="GO" id="GO:0005739">
    <property type="term" value="C:mitochondrion"/>
    <property type="evidence" value="ECO:0007669"/>
    <property type="project" value="TreeGrafter"/>
</dbReference>
<dbReference type="GO" id="GO:0030150">
    <property type="term" value="P:protein import into mitochondrial matrix"/>
    <property type="evidence" value="ECO:0007669"/>
    <property type="project" value="TreeGrafter"/>
</dbReference>
<reference evidence="3" key="2">
    <citation type="journal article" date="2024" name="Plant">
        <title>Genomic evolution and insights into agronomic trait innovations of Sesamum species.</title>
        <authorList>
            <person name="Miao H."/>
            <person name="Wang L."/>
            <person name="Qu L."/>
            <person name="Liu H."/>
            <person name="Sun Y."/>
            <person name="Le M."/>
            <person name="Wang Q."/>
            <person name="Wei S."/>
            <person name="Zheng Y."/>
            <person name="Lin W."/>
            <person name="Duan Y."/>
            <person name="Cao H."/>
            <person name="Xiong S."/>
            <person name="Wang X."/>
            <person name="Wei L."/>
            <person name="Li C."/>
            <person name="Ma Q."/>
            <person name="Ju M."/>
            <person name="Zhao R."/>
            <person name="Li G."/>
            <person name="Mu C."/>
            <person name="Tian Q."/>
            <person name="Mei H."/>
            <person name="Zhang T."/>
            <person name="Gao T."/>
            <person name="Zhang H."/>
        </authorList>
    </citation>
    <scope>NUCLEOTIDE SEQUENCE</scope>
    <source>
        <strain evidence="3">G02</strain>
    </source>
</reference>
<dbReference type="InterPro" id="IPR007853">
    <property type="entry name" value="Znf_DNL-typ"/>
</dbReference>
<dbReference type="PANTHER" id="PTHR20922">
    <property type="entry name" value="DNL-TYPE ZINC FINGER PROTEIN"/>
    <property type="match status" value="1"/>
</dbReference>
<feature type="domain" description="DNL-type" evidence="2">
    <location>
        <begin position="106"/>
        <end position="211"/>
    </location>
</feature>
<name>A0AAW2JT40_SESRA</name>
<dbReference type="InterPro" id="IPR024158">
    <property type="entry name" value="Mt_import_TIM15"/>
</dbReference>
<evidence type="ECO:0000313" key="3">
    <source>
        <dbReference type="EMBL" id="KAL0296783.1"/>
    </source>
</evidence>
<dbReference type="PANTHER" id="PTHR20922:SF19">
    <property type="entry name" value="F24J5.3"/>
    <property type="match status" value="1"/>
</dbReference>